<evidence type="ECO:0000256" key="4">
    <source>
        <dbReference type="SAM" id="Phobius"/>
    </source>
</evidence>
<dbReference type="InterPro" id="IPR011013">
    <property type="entry name" value="Gal_mutarotase_sf_dom"/>
</dbReference>
<dbReference type="InterPro" id="IPR019282">
    <property type="entry name" value="Glycoamylase-like_cons_dom"/>
</dbReference>
<feature type="transmembrane region" description="Helical" evidence="4">
    <location>
        <begin position="848"/>
        <end position="871"/>
    </location>
</feature>
<feature type="domain" description="Glycoamylase-like" evidence="6">
    <location>
        <begin position="1336"/>
        <end position="1541"/>
    </location>
</feature>
<proteinExistence type="predicted"/>
<feature type="transmembrane region" description="Helical" evidence="4">
    <location>
        <begin position="450"/>
        <end position="470"/>
    </location>
</feature>
<dbReference type="GO" id="GO:0030246">
    <property type="term" value="F:carbohydrate binding"/>
    <property type="evidence" value="ECO:0007669"/>
    <property type="project" value="InterPro"/>
</dbReference>
<dbReference type="InterPro" id="IPR037824">
    <property type="entry name" value="GH94N_2_NdvB"/>
</dbReference>
<dbReference type="InterPro" id="IPR010383">
    <property type="entry name" value="Glyco_hydrolase_94_b-supersand"/>
</dbReference>
<name>A0A6J5H0D6_9BURK</name>
<evidence type="ECO:0000256" key="3">
    <source>
        <dbReference type="SAM" id="MobiDB-lite"/>
    </source>
</evidence>
<dbReference type="InterPro" id="IPR037018">
    <property type="entry name" value="GH65_N"/>
</dbReference>
<dbReference type="Pfam" id="PF17167">
    <property type="entry name" value="Glyco_hydro_94"/>
    <property type="match status" value="1"/>
</dbReference>
<dbReference type="GO" id="GO:0016757">
    <property type="term" value="F:glycosyltransferase activity"/>
    <property type="evidence" value="ECO:0007669"/>
    <property type="project" value="UniProtKB-KW"/>
</dbReference>
<dbReference type="Proteomes" id="UP000494119">
    <property type="component" value="Unassembled WGS sequence"/>
</dbReference>
<evidence type="ECO:0000313" key="8">
    <source>
        <dbReference type="EMBL" id="CAB3808545.1"/>
    </source>
</evidence>
<keyword evidence="4" id="KW-0472">Membrane</keyword>
<feature type="transmembrane region" description="Helical" evidence="4">
    <location>
        <begin position="826"/>
        <end position="842"/>
    </location>
</feature>
<keyword evidence="4" id="KW-1133">Transmembrane helix</keyword>
<feature type="region of interest" description="Disordered" evidence="3">
    <location>
        <begin position="1"/>
        <end position="22"/>
    </location>
</feature>
<dbReference type="Gene3D" id="1.50.10.10">
    <property type="match status" value="1"/>
</dbReference>
<dbReference type="InterPro" id="IPR033432">
    <property type="entry name" value="GH94_catalytic"/>
</dbReference>
<keyword evidence="1 8" id="KW-0328">Glycosyltransferase</keyword>
<dbReference type="Gene3D" id="2.60.420.10">
    <property type="entry name" value="Maltose phosphorylase, domain 3"/>
    <property type="match status" value="1"/>
</dbReference>
<sequence>MIRFSHGLRRRTAPSPWHSTTPVREQLFGEERLAQHARSLAGAQPISEKASAGPSLAARLRDNASHLLRAYEATVVAAESDETITPAAEWLLDNYHLVEEQVRQIRDDLPPSYYRQLPKLSAGPFAGYPRVFGLAWAFVAHTDSRFDPDLLCRFVLAYQSVQPLTIGELWAVAITLRIVLIENLRRLADEITDGRIARLDADAMADRLLGVGGHAPEAVEVLVARYARSVLRDTFAVQLIQRLHDQDPDTTPAVTWLRAHLAAQRTTAERIVTAVHQQQGAASLTVRNVITSLRLISDVDWSDLFERISPVDEILRTCPGFVDMDFPTRNLYRGAIETLARGSSLSEPDIARRAVAAAQVAQVTHATQADAPAAGAQQDRAADPGYHLLAAGRRAFETAIGYRPPAAVWLHRFTRHAGLGGYVGRIVLFAALLLGGMLMLLAGLDPFSRGWIWLGLAGLLPALDVAVAVVNRGVMREVGAVVLPGLALRDGIPAALRTVVAVPTLLTTEAELAAQIERLEVHHLASGDGELYYALLSDWTDSPAAEADGDDALLAAAAAGIEKLNRRYPTTPQGPRFMLLHRRRTWNAQEGVWMGWERKRGKLHELNRLLRGASDTSFVALGARLPAVPPQVRYVITLDADTRLPRDTVRRLIGKMAHPLNRPVFDPRSQRVVEGYGVLQPRVTPSLSVGAEGSLFQRVWSSQSGIDPYAAAVSDVYQDLLDEGSYAGKGIYDVDAFELALAGRVPENTMLSHDLFEGVFARAGLASDIEVVEAFPARYDVAAARQHRWARGDWQLLPWLASVHLRPDLALRATARWKMLDNLRRTLTAPAAFVALLAGWTLPLPAALLWSAFVVATIGLPVLLPVLGALVPRWRRSQVKMTTRSLLYVWLADLRLALARTGLSIIFLAQQAASMSDAIARTTFRVMVSHRHRLEWTTAAEAGARERPSLYQTLVRMRGGIALALLGAAASAWVAWRSGNHGAWAGIPFVLGWLASPAVAHRSSVAPRAAGDLAVTPEDARQLRLHARRTWRYFETFVTTADQMLPPDNFQEDPRPVVAHRTSPTNIGLYLLATVSAREFAWLGTLDAVDRLETTFAAMGRLPRYRGHFYNWYATQDLCPLEPKYVSSVDSGNLAGHLIALANACRAWAAEPAGVEPCAPEGIGDSLALLCAAVSQNAGTHPRGALHGEFEQAAGALRGTLKGVVPGPGPAGTAASGGAAAAAPSAWPAIQLSAATVADIARALVDEAGDALDGAGDDVLFWADALEQAIHSHCRDSACTPESATLGARLNALADTALHMANAMEFGFLLDPVRSLLSIGYAVAEGRLDPGSYDLLASEARLASFVAIAKGDIPARHWFRLGRVATPVAGGAVLVSWSGSMFEYLMPSLVMRAPADSLIARTSGLVVRKQIRYGAALGLPWGISESAYNARDLEFTYQYSSFGVPDLGLKRGLGHDAVIAPYATALAAMVAPGAAARNFECLGAAGGSGRFGFYEALDYTPARVPEGQQVAVVRAFMAHHQGMSIVSIANALLGGRIRAFFHAEPAIQATELLLQERMPGRVAAAHLRVDEKRSVGPIRGGGPDIVRRLVSAGDSSPATHLLSNGRYTVMLTSAGSGYSRRDDLAVTRWREDATCDDWGSYLYLRDVASDAWWSAAWQPAGVVPDSYEVNLTEDRAEFVRRDGTLTTSLDVVVSPEEDAEVRRVSVTNGGARECIIEFTSYAEIVLAPPATDEAHPAFAKLFVETEYLPGSAAILATRRRRETNEPEVWAAHLAEIAGNAVGAAEVETDRARFIGRGRSVHSPRALSGGRALSNSAGVVLDAAFVLRQRLRIRPGETGSIAFWTIVADSRGQLLDLVDKHRDGASYARAAMLAWTQAQVQLRHNGVSPDEAALFQRMAGYMLYNDASLRPGSDALLRGAAAVAAAGGVGVAPLWAHGVSGDLPMLLVRIDDIEHMALVRQLVHAHEYWSMKRLAVDLVIVNERASSYVQDLQAALEALVRSGQARPPLPGAARGAIFVLRADLMSGAARALFPVAARAVLAARNGRLADQLRRLASAPPPPRVRPLPLPATVPAPAPVPATPVQPGAGLECFNGFGGFANEGREYVTILAAGQCTPMPWVNVVANPLCGFLVSAEGSGYTWASNSREHQLTPWSNDPVSDPPAEAFYVRDDDSGVLWGPQANPVRDSSPGAAPYIARHGQGYSRFAHAAEEVALELLQFVPLDDPIKISRLTLRNLSSRTRHLCVTAYAEWALGASRALAAPHTCTAIDAQTGAMFASNGRAEAWRGRVAFADLGGRQHAWSADRREFIGRNGSLSDPAGLAAALLSGKVGAGLDPCAALQTGIELAPGGVAEVVFLLGEAESPQAARQLIVRYRDADLDAVLAAVTAFWDDTLETVQVKTPDRAMDLLLNRWLLYQTLACRIWARAGFYQASGAYGFRDQLQDGMALALARPALTREHLLRAAGRQFAQGDVQHWWLPGSGAGVRTHISDDRAWLAYTVAQYIEVTGDREILDAAVPYLVGRTLAEGEHDAYFTPGVSETRAPLFEHCVRALEQSLELFGAHGLPLMGTGDWNDGMNRVGEAGRGESVWLGWFLHATLSAFAPLARARGDGQRADRWMSRAEALREALESTGWDGEWYRRGYFDDGTPLGSAGNDECAIDAIAQSWSVLSGAADAGRADRAMAALDTRLIRRKDGLALLFTPPFDHAAPDPGYIKGYPPGIRENGGQYTHAAVWAVLAFAKMGDGDRAADLFAFLNPVGRSRMRSGANRYKVEPYVVAADVYSAAPHVGRGGWTWYTGSAGWMYRAGIEGLLGLRRHGAELSIEPCVPKRWPGFTAVFRHGAARYDIEVDNPHGVSRGVRGIVADGIALAPGNTAVHLVDDGARHQVQVTLGEPLDVDPVAAPDSEAAFRCR</sequence>
<dbReference type="CDD" id="cd11756">
    <property type="entry name" value="GH94N_ChvB_NdvB_1_like"/>
    <property type="match status" value="1"/>
</dbReference>
<dbReference type="Pfam" id="PF06165">
    <property type="entry name" value="GH94_b-supersand"/>
    <property type="match status" value="2"/>
</dbReference>
<feature type="domain" description="Glycosyl hydrolase 94 supersandwich" evidence="5">
    <location>
        <begin position="1595"/>
        <end position="1862"/>
    </location>
</feature>
<gene>
    <name evidence="8" type="primary">ndvB</name>
    <name evidence="8" type="ORF">LMG28688_06797</name>
</gene>
<feature type="compositionally biased region" description="Basic residues" evidence="3">
    <location>
        <begin position="1"/>
        <end position="12"/>
    </location>
</feature>
<dbReference type="RefSeq" id="WP_175198222.1">
    <property type="nucleotide sequence ID" value="NZ_CADIKL010000059.1"/>
</dbReference>
<dbReference type="GO" id="GO:0005975">
    <property type="term" value="P:carbohydrate metabolic process"/>
    <property type="evidence" value="ECO:0007669"/>
    <property type="project" value="InterPro"/>
</dbReference>
<dbReference type="InterPro" id="IPR037820">
    <property type="entry name" value="GH94N_NdvB"/>
</dbReference>
<feature type="transmembrane region" description="Helical" evidence="4">
    <location>
        <begin position="955"/>
        <end position="976"/>
    </location>
</feature>
<dbReference type="SUPFAM" id="SSF74650">
    <property type="entry name" value="Galactose mutarotase-like"/>
    <property type="match status" value="2"/>
</dbReference>
<dbReference type="Pfam" id="PF10091">
    <property type="entry name" value="Glycoamylase"/>
    <property type="match status" value="1"/>
</dbReference>
<evidence type="ECO:0000259" key="5">
    <source>
        <dbReference type="Pfam" id="PF06165"/>
    </source>
</evidence>
<dbReference type="InterPro" id="IPR008928">
    <property type="entry name" value="6-hairpin_glycosidase_sf"/>
</dbReference>
<dbReference type="Gene3D" id="1.50.10.140">
    <property type="match status" value="2"/>
</dbReference>
<dbReference type="Gene3D" id="2.70.98.40">
    <property type="entry name" value="Glycoside hydrolase, family 65, N-terminal domain"/>
    <property type="match status" value="2"/>
</dbReference>
<dbReference type="InterPro" id="IPR052047">
    <property type="entry name" value="GH94_Enzymes"/>
</dbReference>
<dbReference type="InterPro" id="IPR012341">
    <property type="entry name" value="6hp_glycosidase-like_sf"/>
</dbReference>
<keyword evidence="9" id="KW-1185">Reference proteome</keyword>
<dbReference type="PANTHER" id="PTHR37469">
    <property type="entry name" value="CELLOBIONIC ACID PHOSPHORYLASE-RELATED"/>
    <property type="match status" value="1"/>
</dbReference>
<dbReference type="PANTHER" id="PTHR37469:SF2">
    <property type="entry name" value="CELLOBIONIC ACID PHOSPHORYLASE"/>
    <property type="match status" value="1"/>
</dbReference>
<dbReference type="EC" id="2.4.1.-" evidence="8"/>
<keyword evidence="4" id="KW-0812">Transmembrane</keyword>
<keyword evidence="2 8" id="KW-0808">Transferase</keyword>
<organism evidence="8 9">
    <name type="scientific">Paraburkholderia caffeinitolerans</name>
    <dbReference type="NCBI Taxonomy" id="1723730"/>
    <lineage>
        <taxon>Bacteria</taxon>
        <taxon>Pseudomonadati</taxon>
        <taxon>Pseudomonadota</taxon>
        <taxon>Betaproteobacteria</taxon>
        <taxon>Burkholderiales</taxon>
        <taxon>Burkholderiaceae</taxon>
        <taxon>Paraburkholderia</taxon>
    </lineage>
</organism>
<accession>A0A6J5H0D6</accession>
<protein>
    <submittedName>
        <fullName evidence="8">Cyclic beta-(1,2)-glucan synthase NdvB</fullName>
        <ecNumber evidence="8">2.4.1.-</ecNumber>
    </submittedName>
</protein>
<dbReference type="CDD" id="cd11753">
    <property type="entry name" value="GH94N_ChvB_NdvB_2_like"/>
    <property type="match status" value="1"/>
</dbReference>
<evidence type="ECO:0000256" key="1">
    <source>
        <dbReference type="ARBA" id="ARBA00022676"/>
    </source>
</evidence>
<dbReference type="EMBL" id="CADIKL010000059">
    <property type="protein sequence ID" value="CAB3808545.1"/>
    <property type="molecule type" value="Genomic_DNA"/>
</dbReference>
<dbReference type="SMART" id="SM01068">
    <property type="entry name" value="CBM_X"/>
    <property type="match status" value="2"/>
</dbReference>
<reference evidence="8 9" key="1">
    <citation type="submission" date="2020-04" db="EMBL/GenBank/DDBJ databases">
        <authorList>
            <person name="De Canck E."/>
        </authorList>
    </citation>
    <scope>NUCLEOTIDE SEQUENCE [LARGE SCALE GENOMIC DNA]</scope>
    <source>
        <strain evidence="8 9">LMG 28688</strain>
    </source>
</reference>
<feature type="domain" description="Glycosyl hydrolase 94 supersandwich" evidence="5">
    <location>
        <begin position="2103"/>
        <end position="2376"/>
    </location>
</feature>
<feature type="domain" description="Glycosyl hydrolase 94 catalytic" evidence="7">
    <location>
        <begin position="2389"/>
        <end position="2814"/>
    </location>
</feature>
<evidence type="ECO:0000313" key="9">
    <source>
        <dbReference type="Proteomes" id="UP000494119"/>
    </source>
</evidence>
<evidence type="ECO:0000259" key="7">
    <source>
        <dbReference type="Pfam" id="PF17167"/>
    </source>
</evidence>
<evidence type="ECO:0000256" key="2">
    <source>
        <dbReference type="ARBA" id="ARBA00022679"/>
    </source>
</evidence>
<dbReference type="SUPFAM" id="SSF48208">
    <property type="entry name" value="Six-hairpin glycosidases"/>
    <property type="match status" value="1"/>
</dbReference>
<evidence type="ECO:0000259" key="6">
    <source>
        <dbReference type="Pfam" id="PF10091"/>
    </source>
</evidence>
<feature type="transmembrane region" description="Helical" evidence="4">
    <location>
        <begin position="422"/>
        <end position="444"/>
    </location>
</feature>